<reference evidence="1" key="1">
    <citation type="submission" date="2022-10" db="EMBL/GenBank/DDBJ databases">
        <title>Culturing micro-colonial fungi from biological soil crusts in the Mojave desert and describing Neophaeococcomyces mojavensis, and introducing the new genera and species Taxawa tesnikishii.</title>
        <authorList>
            <person name="Kurbessoian T."/>
            <person name="Stajich J.E."/>
        </authorList>
    </citation>
    <scope>NUCLEOTIDE SEQUENCE</scope>
    <source>
        <strain evidence="1">JES_112</strain>
    </source>
</reference>
<comment type="caution">
    <text evidence="1">The sequence shown here is derived from an EMBL/GenBank/DDBJ whole genome shotgun (WGS) entry which is preliminary data.</text>
</comment>
<keyword evidence="2" id="KW-1185">Reference proteome</keyword>
<evidence type="ECO:0000313" key="1">
    <source>
        <dbReference type="EMBL" id="KAJ9664572.1"/>
    </source>
</evidence>
<accession>A0ACC3AKY0</accession>
<organism evidence="1 2">
    <name type="scientific">Neophaeococcomyces mojaviensis</name>
    <dbReference type="NCBI Taxonomy" id="3383035"/>
    <lineage>
        <taxon>Eukaryota</taxon>
        <taxon>Fungi</taxon>
        <taxon>Dikarya</taxon>
        <taxon>Ascomycota</taxon>
        <taxon>Pezizomycotina</taxon>
        <taxon>Eurotiomycetes</taxon>
        <taxon>Chaetothyriomycetidae</taxon>
        <taxon>Chaetothyriales</taxon>
        <taxon>Chaetothyriales incertae sedis</taxon>
        <taxon>Neophaeococcomyces</taxon>
    </lineage>
</organism>
<sequence>MFVGNRSKTKTTTGTDVTESLQSEEQPLLEQPQARTIHPRLHYSDYLKLGLVLLGDFLANVDGTFVLIVFNKIAGQFDRASYGPWLLVAETLAFCITSPIYGTLGDRFGSRRILLSTFAIFVVGCCICGTGTSFWQVVAGRVISGSAAAGLTSLAAVVICENATATEAGVLRSYASIFSVLGRTAGGPLGGLITDWIGWRAAFFLEAALATVCGVGLGLLFEAPAISEEPEDDHNHSKDARFDFLGISCLGLTLTGFVVALDRVDRVSGPKDLILIASCVTFVVFGLATIFVEIKAKEHAFLPLDLLKSGLGSQMLFVLLLMFAQFSMVANVPTYFTRVMDASTTKISLASILMPAGNILGSFISGQIIRRTKAWKLVCSIGLVLCFVGYLLLAFLWTGPLTIPRWFFVMPASFGVGCVNTAQFVALAASGMKERTATAISMFFLAQNLGMMSAVSGSSSISRLVFKDRMRMRLQDTPRCSKVRAAMMAYRG</sequence>
<evidence type="ECO:0000313" key="2">
    <source>
        <dbReference type="Proteomes" id="UP001172386"/>
    </source>
</evidence>
<protein>
    <submittedName>
        <fullName evidence="1">Uncharacterized protein</fullName>
    </submittedName>
</protein>
<dbReference type="Proteomes" id="UP001172386">
    <property type="component" value="Unassembled WGS sequence"/>
</dbReference>
<dbReference type="EMBL" id="JAPDRQ010000002">
    <property type="protein sequence ID" value="KAJ9664572.1"/>
    <property type="molecule type" value="Genomic_DNA"/>
</dbReference>
<gene>
    <name evidence="1" type="ORF">H2198_000223</name>
</gene>
<proteinExistence type="predicted"/>
<name>A0ACC3AKY0_9EURO</name>